<comment type="similarity">
    <text evidence="1">Belongs to the 3-hydroxyacyl-CoA dehydrogenase family.</text>
</comment>
<dbReference type="SUPFAM" id="SSF51735">
    <property type="entry name" value="NAD(P)-binding Rossmann-fold domains"/>
    <property type="match status" value="1"/>
</dbReference>
<evidence type="ECO:0000259" key="3">
    <source>
        <dbReference type="Pfam" id="PF00725"/>
    </source>
</evidence>
<dbReference type="PANTHER" id="PTHR48075">
    <property type="entry name" value="3-HYDROXYACYL-COA DEHYDROGENASE FAMILY PROTEIN"/>
    <property type="match status" value="1"/>
</dbReference>
<keyword evidence="6" id="KW-1185">Reference proteome</keyword>
<dbReference type="InterPro" id="IPR013328">
    <property type="entry name" value="6PGD_dom2"/>
</dbReference>
<name>A0A840CAS1_9HYPH</name>
<sequence length="311" mass="33599">MPTAAIVGAGLIGRAWAIVFARAGWDVRLWDPHRPTLAEAPALIARECEELARHGLVDDVAAVAARAHVAASLAEAVGEADIVQENGPEKVEAKRAIYADLDRLARPDAMLASSTSAIVASLFTEDLPGRARCLVAHPVNPPHLVPVVELCGAPWTASETMERARAIYEAVGQVPVTVRNEIDGFILNRLQGALLAEAFRLVEEGYVSPQDLDHTVKDGLGLRWSFIGPFETIELNAPGGMADYCARYTGFYKRLAADPARPEVYDPENVEKVLAAWHGSGDPSRIAARSEWRNRRLAALAAHKKSQPGDP</sequence>
<evidence type="ECO:0000256" key="2">
    <source>
        <dbReference type="ARBA" id="ARBA00023002"/>
    </source>
</evidence>
<dbReference type="Pfam" id="PF02737">
    <property type="entry name" value="3HCDH_N"/>
    <property type="match status" value="1"/>
</dbReference>
<evidence type="ECO:0000256" key="1">
    <source>
        <dbReference type="ARBA" id="ARBA00009463"/>
    </source>
</evidence>
<evidence type="ECO:0000313" key="6">
    <source>
        <dbReference type="Proteomes" id="UP000577362"/>
    </source>
</evidence>
<dbReference type="Proteomes" id="UP000577362">
    <property type="component" value="Unassembled WGS sequence"/>
</dbReference>
<evidence type="ECO:0000259" key="4">
    <source>
        <dbReference type="Pfam" id="PF02737"/>
    </source>
</evidence>
<dbReference type="GO" id="GO:0070403">
    <property type="term" value="F:NAD+ binding"/>
    <property type="evidence" value="ECO:0007669"/>
    <property type="project" value="InterPro"/>
</dbReference>
<dbReference type="InterPro" id="IPR006108">
    <property type="entry name" value="3HC_DH_C"/>
</dbReference>
<dbReference type="GO" id="GO:0006631">
    <property type="term" value="P:fatty acid metabolic process"/>
    <property type="evidence" value="ECO:0007669"/>
    <property type="project" value="InterPro"/>
</dbReference>
<evidence type="ECO:0000313" key="5">
    <source>
        <dbReference type="EMBL" id="MBB4019956.1"/>
    </source>
</evidence>
<dbReference type="RefSeq" id="WP_183318788.1">
    <property type="nucleotide sequence ID" value="NZ_JACIEN010000010.1"/>
</dbReference>
<gene>
    <name evidence="5" type="ORF">GGR16_005017</name>
</gene>
<dbReference type="InterPro" id="IPR008927">
    <property type="entry name" value="6-PGluconate_DH-like_C_sf"/>
</dbReference>
<dbReference type="SUPFAM" id="SSF48179">
    <property type="entry name" value="6-phosphogluconate dehydrogenase C-terminal domain-like"/>
    <property type="match status" value="1"/>
</dbReference>
<dbReference type="AlphaFoldDB" id="A0A840CAS1"/>
<reference evidence="5 6" key="1">
    <citation type="submission" date="2020-08" db="EMBL/GenBank/DDBJ databases">
        <title>Genomic Encyclopedia of Type Strains, Phase IV (KMG-IV): sequencing the most valuable type-strain genomes for metagenomic binning, comparative biology and taxonomic classification.</title>
        <authorList>
            <person name="Goeker M."/>
        </authorList>
    </citation>
    <scope>NUCLEOTIDE SEQUENCE [LARGE SCALE GENOMIC DNA]</scope>
    <source>
        <strain evidence="5 6">DSM 103737</strain>
    </source>
</reference>
<feature type="domain" description="3-hydroxyacyl-CoA dehydrogenase NAD binding" evidence="4">
    <location>
        <begin position="4"/>
        <end position="180"/>
    </location>
</feature>
<feature type="domain" description="3-hydroxyacyl-CoA dehydrogenase C-terminal" evidence="3">
    <location>
        <begin position="184"/>
        <end position="250"/>
    </location>
</feature>
<dbReference type="GO" id="GO:0050104">
    <property type="term" value="F:L-gulonate 3-dehydrogenase activity"/>
    <property type="evidence" value="ECO:0007669"/>
    <property type="project" value="TreeGrafter"/>
</dbReference>
<dbReference type="PROSITE" id="PS00067">
    <property type="entry name" value="3HCDH"/>
    <property type="match status" value="1"/>
</dbReference>
<dbReference type="NCBIfam" id="NF004783">
    <property type="entry name" value="PRK06129.1"/>
    <property type="match status" value="1"/>
</dbReference>
<dbReference type="PANTHER" id="PTHR48075:SF1">
    <property type="entry name" value="LAMBDA-CRYSTALLIN HOMOLOG"/>
    <property type="match status" value="1"/>
</dbReference>
<dbReference type="InterPro" id="IPR006180">
    <property type="entry name" value="3-OHacyl-CoA_DH_CS"/>
</dbReference>
<dbReference type="EMBL" id="JACIEN010000010">
    <property type="protein sequence ID" value="MBB4019956.1"/>
    <property type="molecule type" value="Genomic_DNA"/>
</dbReference>
<dbReference type="Gene3D" id="3.40.50.720">
    <property type="entry name" value="NAD(P)-binding Rossmann-like Domain"/>
    <property type="match status" value="1"/>
</dbReference>
<keyword evidence="2" id="KW-0560">Oxidoreductase</keyword>
<comment type="caution">
    <text evidence="5">The sequence shown here is derived from an EMBL/GenBank/DDBJ whole genome shotgun (WGS) entry which is preliminary data.</text>
</comment>
<proteinExistence type="inferred from homology"/>
<organism evidence="5 6">
    <name type="scientific">Chelatococcus caeni</name>
    <dbReference type="NCBI Taxonomy" id="1348468"/>
    <lineage>
        <taxon>Bacteria</taxon>
        <taxon>Pseudomonadati</taxon>
        <taxon>Pseudomonadota</taxon>
        <taxon>Alphaproteobacteria</taxon>
        <taxon>Hyphomicrobiales</taxon>
        <taxon>Chelatococcaceae</taxon>
        <taxon>Chelatococcus</taxon>
    </lineage>
</organism>
<dbReference type="InterPro" id="IPR006176">
    <property type="entry name" value="3-OHacyl-CoA_DH_NAD-bd"/>
</dbReference>
<protein>
    <submittedName>
        <fullName evidence="5">3-hydroxyacyl-CoA dehydrogenase</fullName>
    </submittedName>
</protein>
<dbReference type="Pfam" id="PF00725">
    <property type="entry name" value="3HCDH"/>
    <property type="match status" value="1"/>
</dbReference>
<accession>A0A840CAS1</accession>
<dbReference type="Gene3D" id="1.10.1040.10">
    <property type="entry name" value="N-(1-d-carboxylethyl)-l-norvaline Dehydrogenase, domain 2"/>
    <property type="match status" value="1"/>
</dbReference>
<dbReference type="InterPro" id="IPR036291">
    <property type="entry name" value="NAD(P)-bd_dom_sf"/>
</dbReference>